<gene>
    <name evidence="2" type="ORF">CLCHR_11640</name>
</gene>
<dbReference type="SUPFAM" id="SSF53448">
    <property type="entry name" value="Nucleotide-diphospho-sugar transferases"/>
    <property type="match status" value="1"/>
</dbReference>
<proteinExistence type="predicted"/>
<dbReference type="Pfam" id="PF04488">
    <property type="entry name" value="Gly_transf_sug"/>
    <property type="match status" value="1"/>
</dbReference>
<dbReference type="GO" id="GO:0000030">
    <property type="term" value="F:mannosyltransferase activity"/>
    <property type="evidence" value="ECO:0007669"/>
    <property type="project" value="TreeGrafter"/>
</dbReference>
<keyword evidence="1 2" id="KW-0808">Transferase</keyword>
<dbReference type="PANTHER" id="PTHR32385">
    <property type="entry name" value="MANNOSYL PHOSPHORYLINOSITOL CERAMIDE SYNTHASE"/>
    <property type="match status" value="1"/>
</dbReference>
<reference evidence="2 3" key="1">
    <citation type="submission" date="2017-03" db="EMBL/GenBank/DDBJ databases">
        <title>Genome sequence of Clostridium chromiireducens DSM 23318.</title>
        <authorList>
            <person name="Poehlein A."/>
            <person name="Daniel R."/>
        </authorList>
    </citation>
    <scope>NUCLEOTIDE SEQUENCE [LARGE SCALE GENOMIC DNA]</scope>
    <source>
        <strain evidence="2 3">DSM 23318</strain>
    </source>
</reference>
<dbReference type="PANTHER" id="PTHR32385:SF15">
    <property type="entry name" value="INOSITOL PHOSPHOCERAMIDE MANNOSYLTRANSFERASE 1"/>
    <property type="match status" value="1"/>
</dbReference>
<sequence length="366" mass="42919">MILKNCSMEKFCKYTKDKELICFGASQMLIDMCCLYDEYNILDLITVIVDNKLDKQNKNMDVCGRSIGVISVDSLKQRITDKSIIVIVAAFFNEIVNQLDNIREFNNIECYIYPIMHYTDRNTEIVVDNQGNDKIPKIIHYCWFGGNEIPEFERKCIESWKKFCPEYEVKLWNEDNYDVHKKPYVREAYDNKQYAFVSDYVRLDVVYKYGGIYFDTDVEVIRPLSSLLKNHAFAGFQHNTRVNTGLGFGAEKGMEIIGEMRDYYDNVSFINEDGTLNRTPCTLYQNEVLKKHGFKENGKNQMIDGMMIYPQDYFQPRCPITGIVNIVEQTYAIHHSRESWVSDINLRKRKTALLSMKEIMKRTTQK</sequence>
<evidence type="ECO:0000313" key="2">
    <source>
        <dbReference type="EMBL" id="OPJ64517.1"/>
    </source>
</evidence>
<dbReference type="InterPro" id="IPR051706">
    <property type="entry name" value="Glycosyltransferase_domain"/>
</dbReference>
<comment type="caution">
    <text evidence="2">The sequence shown here is derived from an EMBL/GenBank/DDBJ whole genome shotgun (WGS) entry which is preliminary data.</text>
</comment>
<organism evidence="2 3">
    <name type="scientific">Clostridium chromiireducens</name>
    <dbReference type="NCBI Taxonomy" id="225345"/>
    <lineage>
        <taxon>Bacteria</taxon>
        <taxon>Bacillati</taxon>
        <taxon>Bacillota</taxon>
        <taxon>Clostridia</taxon>
        <taxon>Eubacteriales</taxon>
        <taxon>Clostridiaceae</taxon>
        <taxon>Clostridium</taxon>
    </lineage>
</organism>
<dbReference type="Proteomes" id="UP000191056">
    <property type="component" value="Unassembled WGS sequence"/>
</dbReference>
<name>A0A1V4IYP1_9CLOT</name>
<keyword evidence="3" id="KW-1185">Reference proteome</keyword>
<accession>A0A1V4IYP1</accession>
<evidence type="ECO:0000313" key="3">
    <source>
        <dbReference type="Proteomes" id="UP000191056"/>
    </source>
</evidence>
<dbReference type="AlphaFoldDB" id="A0A1V4IYP1"/>
<dbReference type="Gene3D" id="3.90.550.20">
    <property type="match status" value="1"/>
</dbReference>
<evidence type="ECO:0000256" key="1">
    <source>
        <dbReference type="ARBA" id="ARBA00022679"/>
    </source>
</evidence>
<dbReference type="OrthoDB" id="9802987at2"/>
<dbReference type="InterPro" id="IPR029044">
    <property type="entry name" value="Nucleotide-diphossugar_trans"/>
</dbReference>
<dbReference type="InterPro" id="IPR007577">
    <property type="entry name" value="GlycoTrfase_DXD_sugar-bd_CS"/>
</dbReference>
<protein>
    <submittedName>
        <fullName evidence="2">Glycosyltransferase sugar-binding region containing DXD motif protein</fullName>
    </submittedName>
</protein>
<dbReference type="GO" id="GO:0051999">
    <property type="term" value="P:mannosyl-inositol phosphorylceramide biosynthetic process"/>
    <property type="evidence" value="ECO:0007669"/>
    <property type="project" value="TreeGrafter"/>
</dbReference>
<dbReference type="GO" id="GO:0016020">
    <property type="term" value="C:membrane"/>
    <property type="evidence" value="ECO:0007669"/>
    <property type="project" value="GOC"/>
</dbReference>
<dbReference type="EMBL" id="MZGT01000012">
    <property type="protein sequence ID" value="OPJ64517.1"/>
    <property type="molecule type" value="Genomic_DNA"/>
</dbReference>
<dbReference type="STRING" id="225345.CLCHR_11640"/>